<dbReference type="Gene3D" id="2.60.40.1890">
    <property type="entry name" value="PCu(A)C copper chaperone"/>
    <property type="match status" value="1"/>
</dbReference>
<comment type="caution">
    <text evidence="2">The sequence shown here is derived from an EMBL/GenBank/DDBJ whole genome shotgun (WGS) entry which is preliminary data.</text>
</comment>
<dbReference type="InterPro" id="IPR007410">
    <property type="entry name" value="LpqE-like"/>
</dbReference>
<feature type="chain" id="PRO_5045601458" evidence="1">
    <location>
        <begin position="24"/>
        <end position="149"/>
    </location>
</feature>
<reference evidence="2 3" key="1">
    <citation type="submission" date="2022-01" db="EMBL/GenBank/DDBJ databases">
        <title>Paraglaciecola sp. G1-23.</title>
        <authorList>
            <person name="Jin M.S."/>
            <person name="Han D.M."/>
            <person name="Kim H.M."/>
            <person name="Jeon C.O."/>
        </authorList>
    </citation>
    <scope>NUCLEOTIDE SEQUENCE [LARGE SCALE GENOMIC DNA]</scope>
    <source>
        <strain evidence="2 3">G1-23</strain>
    </source>
</reference>
<dbReference type="SUPFAM" id="SSF110087">
    <property type="entry name" value="DR1885-like metal-binding protein"/>
    <property type="match status" value="1"/>
</dbReference>
<dbReference type="EMBL" id="JAKGAS010000002">
    <property type="protein sequence ID" value="MCF2947324.1"/>
    <property type="molecule type" value="Genomic_DNA"/>
</dbReference>
<dbReference type="InterPro" id="IPR036182">
    <property type="entry name" value="PCuAC_sf"/>
</dbReference>
<proteinExistence type="predicted"/>
<dbReference type="Pfam" id="PF04314">
    <property type="entry name" value="PCuAC"/>
    <property type="match status" value="1"/>
</dbReference>
<keyword evidence="1" id="KW-0732">Signal</keyword>
<gene>
    <name evidence="2" type="ORF">L0668_04335</name>
</gene>
<name>A0ABS9D332_9ALTE</name>
<evidence type="ECO:0000313" key="2">
    <source>
        <dbReference type="EMBL" id="MCF2947324.1"/>
    </source>
</evidence>
<evidence type="ECO:0000256" key="1">
    <source>
        <dbReference type="SAM" id="SignalP"/>
    </source>
</evidence>
<organism evidence="2 3">
    <name type="scientific">Paraglaciecola algarum</name>
    <dbReference type="NCBI Taxonomy" id="3050085"/>
    <lineage>
        <taxon>Bacteria</taxon>
        <taxon>Pseudomonadati</taxon>
        <taxon>Pseudomonadota</taxon>
        <taxon>Gammaproteobacteria</taxon>
        <taxon>Alteromonadales</taxon>
        <taxon>Alteromonadaceae</taxon>
        <taxon>Paraglaciecola</taxon>
    </lineage>
</organism>
<dbReference type="InterPro" id="IPR058248">
    <property type="entry name" value="Lxx211020-like"/>
</dbReference>
<dbReference type="PANTHER" id="PTHR36302">
    <property type="entry name" value="BLR7088 PROTEIN"/>
    <property type="match status" value="1"/>
</dbReference>
<feature type="signal peptide" evidence="1">
    <location>
        <begin position="1"/>
        <end position="23"/>
    </location>
</feature>
<dbReference type="PANTHER" id="PTHR36302:SF1">
    <property type="entry name" value="COPPER CHAPERONE PCU(A)C"/>
    <property type="match status" value="1"/>
</dbReference>
<keyword evidence="3" id="KW-1185">Reference proteome</keyword>
<sequence length="149" mass="16453">MFRIAILVLSLCCSLLYASVSQAELLVTQATVRLLPPGVPNTSAYFTIENTSQQAVYLTGAEANFVDKAEIHNHVHDNGMMKMQQQAEVKIEAGKIVKFAPGGLHLMLFGLKQTLSENQLLELSIHTKSGQKISFQAHVKPPMAHKHHH</sequence>
<dbReference type="RefSeq" id="WP_235310854.1">
    <property type="nucleotide sequence ID" value="NZ_JAKGAS010000002.1"/>
</dbReference>
<accession>A0ABS9D332</accession>
<dbReference type="Proteomes" id="UP001521137">
    <property type="component" value="Unassembled WGS sequence"/>
</dbReference>
<evidence type="ECO:0000313" key="3">
    <source>
        <dbReference type="Proteomes" id="UP001521137"/>
    </source>
</evidence>
<protein>
    <submittedName>
        <fullName evidence="2">Copper chaperone PCu(A)C</fullName>
    </submittedName>
</protein>